<dbReference type="AlphaFoldDB" id="A0A6A5QVR0"/>
<evidence type="ECO:0000256" key="1">
    <source>
        <dbReference type="SAM" id="MobiDB-lite"/>
    </source>
</evidence>
<evidence type="ECO:0008006" key="4">
    <source>
        <dbReference type="Google" id="ProtNLM"/>
    </source>
</evidence>
<name>A0A6A5QVR0_AMPQU</name>
<feature type="region of interest" description="Disordered" evidence="1">
    <location>
        <begin position="248"/>
        <end position="272"/>
    </location>
</feature>
<protein>
    <recommendedName>
        <fullName evidence="4">HNH nuclease domain-containing protein</fullName>
    </recommendedName>
</protein>
<dbReference type="Proteomes" id="UP000800096">
    <property type="component" value="Unassembled WGS sequence"/>
</dbReference>
<evidence type="ECO:0000313" key="2">
    <source>
        <dbReference type="EMBL" id="KAF1919871.1"/>
    </source>
</evidence>
<evidence type="ECO:0000313" key="3">
    <source>
        <dbReference type="Proteomes" id="UP000800096"/>
    </source>
</evidence>
<dbReference type="EMBL" id="ML979133">
    <property type="protein sequence ID" value="KAF1919871.1"/>
    <property type="molecule type" value="Genomic_DNA"/>
</dbReference>
<dbReference type="OrthoDB" id="3686371at2759"/>
<sequence length="272" mass="31768">MAMLVETYTLQRLHFSIERGGRALRFDEAAHLTRSHYFIHCRDPDDPGNILHPFSLIPSFSLWSLPTEKPTIWSRRGHGGTENTRSVISEVSNREGLDLQKRCNEAVVLRDRRCILSEAFSPQCNRAFLIPNEERVFWRRERMTEYLGFRSAQNVPSHPRNGIILRADLCRAYENGEFVFLPVDDHWVAHFFDPTSNLARQRSTQDVRFDQKRIRLSEEIPRDFLLVRLAIAAFALARDFLEQQEYTAPRTQQRISARPNDEASEALPREFL</sequence>
<proteinExistence type="predicted"/>
<accession>A0A6A5QVR0</accession>
<organism evidence="2 3">
    <name type="scientific">Ampelomyces quisqualis</name>
    <name type="common">Powdery mildew agent</name>
    <dbReference type="NCBI Taxonomy" id="50730"/>
    <lineage>
        <taxon>Eukaryota</taxon>
        <taxon>Fungi</taxon>
        <taxon>Dikarya</taxon>
        <taxon>Ascomycota</taxon>
        <taxon>Pezizomycotina</taxon>
        <taxon>Dothideomycetes</taxon>
        <taxon>Pleosporomycetidae</taxon>
        <taxon>Pleosporales</taxon>
        <taxon>Pleosporineae</taxon>
        <taxon>Phaeosphaeriaceae</taxon>
        <taxon>Ampelomyces</taxon>
    </lineage>
</organism>
<gene>
    <name evidence="2" type="ORF">BDU57DRAFT_527792</name>
</gene>
<reference evidence="2" key="1">
    <citation type="journal article" date="2020" name="Stud. Mycol.">
        <title>101 Dothideomycetes genomes: a test case for predicting lifestyles and emergence of pathogens.</title>
        <authorList>
            <person name="Haridas S."/>
            <person name="Albert R."/>
            <person name="Binder M."/>
            <person name="Bloem J."/>
            <person name="Labutti K."/>
            <person name="Salamov A."/>
            <person name="Andreopoulos B."/>
            <person name="Baker S."/>
            <person name="Barry K."/>
            <person name="Bills G."/>
            <person name="Bluhm B."/>
            <person name="Cannon C."/>
            <person name="Castanera R."/>
            <person name="Culley D."/>
            <person name="Daum C."/>
            <person name="Ezra D."/>
            <person name="Gonzalez J."/>
            <person name="Henrissat B."/>
            <person name="Kuo A."/>
            <person name="Liang C."/>
            <person name="Lipzen A."/>
            <person name="Lutzoni F."/>
            <person name="Magnuson J."/>
            <person name="Mondo S."/>
            <person name="Nolan M."/>
            <person name="Ohm R."/>
            <person name="Pangilinan J."/>
            <person name="Park H.-J."/>
            <person name="Ramirez L."/>
            <person name="Alfaro M."/>
            <person name="Sun H."/>
            <person name="Tritt A."/>
            <person name="Yoshinaga Y."/>
            <person name="Zwiers L.-H."/>
            <person name="Turgeon B."/>
            <person name="Goodwin S."/>
            <person name="Spatafora J."/>
            <person name="Crous P."/>
            <person name="Grigoriev I."/>
        </authorList>
    </citation>
    <scope>NUCLEOTIDE SEQUENCE</scope>
    <source>
        <strain evidence="2">HMLAC05119</strain>
    </source>
</reference>
<keyword evidence="3" id="KW-1185">Reference proteome</keyword>